<sequence length="670" mass="75018">MSVWRPRFLSNGNEMENPPQLSVPKDPRQQPRTVPLTVEDVRGETPAQFCYHGQSIPMPNLALNPLLVPSVPFNYPFYQMYYWPHMQTTAQNISQNTAYTASQNPFETAYQAASQYPFGTTSEAASQNPFETAYPAASQNPFGTTSEAASQNPFGATPQAALQNPFGTTYLAASQNPPQTASQSPPQTVSQTPPQTTSQTVVAPPKNKPLKFKGKYFIKKCEVSLTKLTKTEIRSYCRRKSSSPPPPVTTDENSKMSQETSLQSPIKLKIMKTFSLDNEFVALPSTNKAPWRQHAMEKLSKSHPRPPTACSPPQEEPTRSENIITSASGPVEVEEDNQELITVMVRKEVRSPNKILSPHSYKMFKSSKRPWSSSSNPSKSQRHGSISKPMYTSYIQRPNVGICDPLPIKKRPRGRPRKTELTDAQRRIKQLNLPKVVISAEDDSLFNAVIKKAQEAQNSIFRKPDRLYTSAASTTSTLSASETERMLAECETDSDTLSEDTKYNRSSKDIDTVWENKIIEKNDKTIGRAEDETQVGQEIDIIYNQGQLPTCEIGEELFLDGDDWEKILGSQDITDMLSKIIDDDFFPDIPDIQKITEDDPQPTMEQEVKSLKVTTKIESEAYQNPDETFSGTSTDIIVLGEFEAEPQFNTDVLIINAEDEELPLPPPLQE</sequence>
<feature type="region of interest" description="Disordered" evidence="1">
    <location>
        <begin position="236"/>
        <end position="262"/>
    </location>
</feature>
<keyword evidence="3" id="KW-1185">Reference proteome</keyword>
<feature type="region of interest" description="Disordered" evidence="1">
    <location>
        <begin position="402"/>
        <end position="423"/>
    </location>
</feature>
<feature type="region of interest" description="Disordered" evidence="1">
    <location>
        <begin position="359"/>
        <end position="386"/>
    </location>
</feature>
<name>A0ABP1RKL3_9HEXA</name>
<feature type="compositionally biased region" description="Low complexity" evidence="1">
    <location>
        <begin position="369"/>
        <end position="379"/>
    </location>
</feature>
<dbReference type="EMBL" id="CAXLJM020000078">
    <property type="protein sequence ID" value="CAL8129595.1"/>
    <property type="molecule type" value="Genomic_DNA"/>
</dbReference>
<organism evidence="2 3">
    <name type="scientific">Orchesella dallaii</name>
    <dbReference type="NCBI Taxonomy" id="48710"/>
    <lineage>
        <taxon>Eukaryota</taxon>
        <taxon>Metazoa</taxon>
        <taxon>Ecdysozoa</taxon>
        <taxon>Arthropoda</taxon>
        <taxon>Hexapoda</taxon>
        <taxon>Collembola</taxon>
        <taxon>Entomobryomorpha</taxon>
        <taxon>Entomobryoidea</taxon>
        <taxon>Orchesellidae</taxon>
        <taxon>Orchesellinae</taxon>
        <taxon>Orchesella</taxon>
    </lineage>
</organism>
<gene>
    <name evidence="2" type="ORF">ODALV1_LOCUS23314</name>
</gene>
<accession>A0ABP1RKL3</accession>
<evidence type="ECO:0000313" key="2">
    <source>
        <dbReference type="EMBL" id="CAL8129595.1"/>
    </source>
</evidence>
<dbReference type="Proteomes" id="UP001642540">
    <property type="component" value="Unassembled WGS sequence"/>
</dbReference>
<feature type="region of interest" description="Disordered" evidence="1">
    <location>
        <begin position="298"/>
        <end position="320"/>
    </location>
</feature>
<feature type="region of interest" description="Disordered" evidence="1">
    <location>
        <begin position="133"/>
        <end position="206"/>
    </location>
</feature>
<comment type="caution">
    <text evidence="2">The sequence shown here is derived from an EMBL/GenBank/DDBJ whole genome shotgun (WGS) entry which is preliminary data.</text>
</comment>
<evidence type="ECO:0000256" key="1">
    <source>
        <dbReference type="SAM" id="MobiDB-lite"/>
    </source>
</evidence>
<reference evidence="2 3" key="1">
    <citation type="submission" date="2024-08" db="EMBL/GenBank/DDBJ databases">
        <authorList>
            <person name="Cucini C."/>
            <person name="Frati F."/>
        </authorList>
    </citation>
    <scope>NUCLEOTIDE SEQUENCE [LARGE SCALE GENOMIC DNA]</scope>
</reference>
<feature type="compositionally biased region" description="Low complexity" evidence="1">
    <location>
        <begin position="172"/>
        <end position="205"/>
    </location>
</feature>
<feature type="compositionally biased region" description="Polar residues" evidence="1">
    <location>
        <begin position="137"/>
        <end position="167"/>
    </location>
</feature>
<protein>
    <submittedName>
        <fullName evidence="2">Uncharacterized protein</fullName>
    </submittedName>
</protein>
<proteinExistence type="predicted"/>
<feature type="region of interest" description="Disordered" evidence="1">
    <location>
        <begin position="1"/>
        <end position="32"/>
    </location>
</feature>
<evidence type="ECO:0000313" key="3">
    <source>
        <dbReference type="Proteomes" id="UP001642540"/>
    </source>
</evidence>